<dbReference type="KEGG" id="swi:Swit_4453"/>
<dbReference type="EMBL" id="CP000699">
    <property type="protein sequence ID" value="ABQ70791.1"/>
    <property type="molecule type" value="Genomic_DNA"/>
</dbReference>
<keyword evidence="3" id="KW-1185">Reference proteome</keyword>
<evidence type="ECO:0000313" key="2">
    <source>
        <dbReference type="EMBL" id="ABQ70791.1"/>
    </source>
</evidence>
<accession>A0A9J9LGQ4</accession>
<sequence length="462" mass="49168">MTGGRKITSADTKTIPSFVLPEDRARNEDLRQLVAAVYGAKPSALTDSLGDPVMKRAKVFNRAGLVGTPTSSIGSQDGISTYDPSWGERIGDAAGRLAMRLGADRHGYQNASRKVRDIVDFVPGVGDAVMGDEVIRSARRGDYVDAAIGTVALAAGLAPLAGDMISKALRFSRNPARAAVPEMKILADKTLSIYDPPVKKPRDFALDYPKGAGADVTGRLRYTIEGEPLGQGQVAGRQKIGAADKPIGHEGILSLGTRLTREGVSRVPTEALGGGSGITEIEKYSRAPYAIKISDSLSKKEEKRVLGHEVGHVIHTVAGEFPVDGLGDELGHIFSTLATGRENASVLTTPRNFGYPEDEWADEYMAEAIRAYMTNPNYMKTVAPKTAARIRQHVNSHPKLKDVIQFNSLAGPALGAGLLGYGALETDQAEAKPMWRGLVPEKAGQALSENDIGDSDAPSDPT</sequence>
<reference evidence="2 3" key="1">
    <citation type="journal article" date="2010" name="J. Bacteriol.">
        <title>Genome sequence of the dioxin-mineralizing bacterium Sphingomonas wittichii RW1.</title>
        <authorList>
            <person name="Miller T.R."/>
            <person name="Delcher A.L."/>
            <person name="Salzberg S.L."/>
            <person name="Saunders E."/>
            <person name="Detter J.C."/>
            <person name="Halden R.U."/>
        </authorList>
    </citation>
    <scope>NUCLEOTIDE SEQUENCE [LARGE SCALE GENOMIC DNA]</scope>
    <source>
        <strain evidence="3">DSM 6014 / CCUG 31198 / JCM 15750 / NBRC 105917 / EY 4224 / RW1</strain>
    </source>
</reference>
<organism evidence="2 3">
    <name type="scientific">Rhizorhabdus wittichii (strain DSM 6014 / CCUG 31198 / JCM 15750 / NBRC 105917 / EY 4224 / RW1)</name>
    <name type="common">Sphingomonas wittichii</name>
    <dbReference type="NCBI Taxonomy" id="392499"/>
    <lineage>
        <taxon>Bacteria</taxon>
        <taxon>Pseudomonadati</taxon>
        <taxon>Pseudomonadota</taxon>
        <taxon>Alphaproteobacteria</taxon>
        <taxon>Sphingomonadales</taxon>
        <taxon>Sphingomonadaceae</taxon>
        <taxon>Rhizorhabdus</taxon>
    </lineage>
</organism>
<protein>
    <submittedName>
        <fullName evidence="2">Uncharacterized protein</fullName>
    </submittedName>
</protein>
<dbReference type="InterPro" id="IPR024079">
    <property type="entry name" value="MetalloPept_cat_dom_sf"/>
</dbReference>
<dbReference type="AlphaFoldDB" id="A0A9J9LGQ4"/>
<dbReference type="GO" id="GO:0008237">
    <property type="term" value="F:metallopeptidase activity"/>
    <property type="evidence" value="ECO:0007669"/>
    <property type="project" value="InterPro"/>
</dbReference>
<feature type="region of interest" description="Disordered" evidence="1">
    <location>
        <begin position="440"/>
        <end position="462"/>
    </location>
</feature>
<dbReference type="OrthoDB" id="7377420at2"/>
<dbReference type="Gene3D" id="3.40.390.10">
    <property type="entry name" value="Collagenase (Catalytic Domain)"/>
    <property type="match status" value="1"/>
</dbReference>
<evidence type="ECO:0000256" key="1">
    <source>
        <dbReference type="SAM" id="MobiDB-lite"/>
    </source>
</evidence>
<name>A0A9J9LGQ4_RHIWR</name>
<dbReference type="Proteomes" id="UP000001989">
    <property type="component" value="Chromosome"/>
</dbReference>
<proteinExistence type="predicted"/>
<gene>
    <name evidence="2" type="ordered locus">Swit_4453</name>
</gene>
<evidence type="ECO:0000313" key="3">
    <source>
        <dbReference type="Proteomes" id="UP000001989"/>
    </source>
</evidence>